<protein>
    <submittedName>
        <fullName evidence="3">Uncharacterized protein</fullName>
    </submittedName>
</protein>
<keyword evidence="1" id="KW-0472">Membrane</keyword>
<dbReference type="Proteomes" id="UP000887563">
    <property type="component" value="Unplaced"/>
</dbReference>
<keyword evidence="1" id="KW-0812">Transmembrane</keyword>
<accession>A0A914LIN2</accession>
<keyword evidence="1" id="KW-1133">Transmembrane helix</keyword>
<evidence type="ECO:0000313" key="3">
    <source>
        <dbReference type="WBParaSite" id="Minc3s00453g12567"/>
    </source>
</evidence>
<sequence>MDLCMDTDFAIRMRIYPHIHPRVSANGLFRLKKQYPYPSVSALARNKIKILFASSMSQQLSSCYFSFLAYVHLSFFLFFKI</sequence>
<dbReference type="AlphaFoldDB" id="A0A914LIN2"/>
<evidence type="ECO:0000256" key="1">
    <source>
        <dbReference type="SAM" id="Phobius"/>
    </source>
</evidence>
<keyword evidence="2" id="KW-1185">Reference proteome</keyword>
<name>A0A914LIN2_MELIC</name>
<feature type="transmembrane region" description="Helical" evidence="1">
    <location>
        <begin position="59"/>
        <end position="79"/>
    </location>
</feature>
<organism evidence="2 3">
    <name type="scientific">Meloidogyne incognita</name>
    <name type="common">Southern root-knot nematode worm</name>
    <name type="synonym">Oxyuris incognita</name>
    <dbReference type="NCBI Taxonomy" id="6306"/>
    <lineage>
        <taxon>Eukaryota</taxon>
        <taxon>Metazoa</taxon>
        <taxon>Ecdysozoa</taxon>
        <taxon>Nematoda</taxon>
        <taxon>Chromadorea</taxon>
        <taxon>Rhabditida</taxon>
        <taxon>Tylenchina</taxon>
        <taxon>Tylenchomorpha</taxon>
        <taxon>Tylenchoidea</taxon>
        <taxon>Meloidogynidae</taxon>
        <taxon>Meloidogyninae</taxon>
        <taxon>Meloidogyne</taxon>
        <taxon>Meloidogyne incognita group</taxon>
    </lineage>
</organism>
<evidence type="ECO:0000313" key="2">
    <source>
        <dbReference type="Proteomes" id="UP000887563"/>
    </source>
</evidence>
<dbReference type="WBParaSite" id="Minc3s00453g12567">
    <property type="protein sequence ID" value="Minc3s00453g12567"/>
    <property type="gene ID" value="Minc3s00453g12567"/>
</dbReference>
<reference evidence="3" key="1">
    <citation type="submission" date="2022-11" db="UniProtKB">
        <authorList>
            <consortium name="WormBaseParasite"/>
        </authorList>
    </citation>
    <scope>IDENTIFICATION</scope>
</reference>
<proteinExistence type="predicted"/>